<name>A0ABY7GHT2_9GAMM</name>
<reference evidence="2" key="1">
    <citation type="submission" date="2022-11" db="EMBL/GenBank/DDBJ databases">
        <title>Methylomonas rapida sp. nov., Carotenoid-Producing Obligate Methanotrophs with High Growth Characteristics and Biotechnological Potential.</title>
        <authorList>
            <person name="Tikhonova E.N."/>
            <person name="Suleimanov R.Z."/>
            <person name="Miroshnikov K."/>
            <person name="Oshkin I.Y."/>
            <person name="Belova S.E."/>
            <person name="Danilova O.V."/>
            <person name="Ashikhmin A."/>
            <person name="Konopkin A."/>
            <person name="But S.Y."/>
            <person name="Khmelenina V.N."/>
            <person name="Kuznetsov N."/>
            <person name="Pimenov N.V."/>
            <person name="Dedysh S.N."/>
        </authorList>
    </citation>
    <scope>NUCLEOTIDE SEQUENCE</scope>
    <source>
        <strain evidence="2">MP1</strain>
    </source>
</reference>
<sequence>MNQEKKAEYLKLKTEIKGLLSNRLEINQRIENYKSQITERTVQIQTIAATLEKEDRAIASGSRLHQPTLTIDQYNDQKNTLEALKAELPAIEQSITDTNRELAILDAELQEKRRAVTDARDLLLVDLAEQSLSEFATAAGESFKKLVMAVIAVEGRGKGFNHGQKAAFTSETYRIICEEIIPAVFADTKELPDLPECNQFVDDLIEKAA</sequence>
<dbReference type="RefSeq" id="WP_255188707.1">
    <property type="nucleotide sequence ID" value="NZ_CP113517.1"/>
</dbReference>
<keyword evidence="1" id="KW-0175">Coiled coil</keyword>
<proteinExistence type="predicted"/>
<dbReference type="Proteomes" id="UP001162780">
    <property type="component" value="Chromosome"/>
</dbReference>
<dbReference type="EMBL" id="CP113517">
    <property type="protein sequence ID" value="WAR43720.1"/>
    <property type="molecule type" value="Genomic_DNA"/>
</dbReference>
<accession>A0ABY7GHT2</accession>
<feature type="coiled-coil region" evidence="1">
    <location>
        <begin position="2"/>
        <end position="36"/>
    </location>
</feature>
<evidence type="ECO:0000313" key="2">
    <source>
        <dbReference type="EMBL" id="WAR43720.1"/>
    </source>
</evidence>
<evidence type="ECO:0000313" key="3">
    <source>
        <dbReference type="Proteomes" id="UP001162780"/>
    </source>
</evidence>
<feature type="coiled-coil region" evidence="1">
    <location>
        <begin position="74"/>
        <end position="122"/>
    </location>
</feature>
<gene>
    <name evidence="2" type="ORF">NM686_015215</name>
</gene>
<keyword evidence="3" id="KW-1185">Reference proteome</keyword>
<protein>
    <submittedName>
        <fullName evidence="2">Uncharacterized protein</fullName>
    </submittedName>
</protein>
<evidence type="ECO:0000256" key="1">
    <source>
        <dbReference type="SAM" id="Coils"/>
    </source>
</evidence>
<organism evidence="2 3">
    <name type="scientific">Methylomonas rapida</name>
    <dbReference type="NCBI Taxonomy" id="2963939"/>
    <lineage>
        <taxon>Bacteria</taxon>
        <taxon>Pseudomonadati</taxon>
        <taxon>Pseudomonadota</taxon>
        <taxon>Gammaproteobacteria</taxon>
        <taxon>Methylococcales</taxon>
        <taxon>Methylococcaceae</taxon>
        <taxon>Methylomonas</taxon>
    </lineage>
</organism>